<keyword evidence="1" id="KW-0732">Signal</keyword>
<dbReference type="EMBL" id="PDCR01000005">
    <property type="protein sequence ID" value="PEG55634.1"/>
    <property type="molecule type" value="Genomic_DNA"/>
</dbReference>
<comment type="caution">
    <text evidence="4">The sequence shown here is derived from an EMBL/GenBank/DDBJ whole genome shotgun (WGS) entry which is preliminary data.</text>
</comment>
<feature type="domain" description="DUF732" evidence="2">
    <location>
        <begin position="33"/>
        <end position="101"/>
    </location>
</feature>
<gene>
    <name evidence="3" type="ORF">BV510_11880</name>
    <name evidence="4" type="ORF">CRI78_05070</name>
</gene>
<name>A0A1Q4H986_9MYCO</name>
<dbReference type="RefSeq" id="WP_073858155.1">
    <property type="nucleotide sequence ID" value="NZ_BAAATC010000019.1"/>
</dbReference>
<evidence type="ECO:0000313" key="5">
    <source>
        <dbReference type="Proteomes" id="UP000191039"/>
    </source>
</evidence>
<feature type="signal peptide" evidence="1">
    <location>
        <begin position="1"/>
        <end position="28"/>
    </location>
</feature>
<feature type="chain" id="PRO_5011898971" evidence="1">
    <location>
        <begin position="29"/>
        <end position="130"/>
    </location>
</feature>
<dbReference type="Proteomes" id="UP000220340">
    <property type="component" value="Unassembled WGS sequence"/>
</dbReference>
<reference evidence="4 6" key="2">
    <citation type="submission" date="2017-10" db="EMBL/GenBank/DDBJ databases">
        <title>The new phylogeny of genus Mycobacterium.</title>
        <authorList>
            <person name="Tortoli E."/>
            <person name="Trovato A."/>
            <person name="Cirillo D.M."/>
        </authorList>
    </citation>
    <scope>NUCLEOTIDE SEQUENCE [LARGE SCALE GENOMIC DNA]</scope>
    <source>
        <strain evidence="4 6">IP141170001</strain>
    </source>
</reference>
<dbReference type="InterPro" id="IPR007969">
    <property type="entry name" value="DUF732"/>
</dbReference>
<evidence type="ECO:0000313" key="4">
    <source>
        <dbReference type="EMBL" id="PEG55634.1"/>
    </source>
</evidence>
<dbReference type="EMBL" id="MIJD01000105">
    <property type="protein sequence ID" value="OPE54137.1"/>
    <property type="molecule type" value="Genomic_DNA"/>
</dbReference>
<evidence type="ECO:0000256" key="1">
    <source>
        <dbReference type="SAM" id="SignalP"/>
    </source>
</evidence>
<keyword evidence="6" id="KW-1185">Reference proteome</keyword>
<dbReference type="STRING" id="1801.BRW64_19820"/>
<dbReference type="Proteomes" id="UP000191039">
    <property type="component" value="Unassembled WGS sequence"/>
</dbReference>
<dbReference type="AlphaFoldDB" id="A0A1Q4H986"/>
<dbReference type="OrthoDB" id="4731800at2"/>
<accession>A0A1Q4H986</accession>
<dbReference type="Pfam" id="PF05305">
    <property type="entry name" value="DUF732"/>
    <property type="match status" value="1"/>
</dbReference>
<protein>
    <submittedName>
        <fullName evidence="4">DUF732 domain-containing protein</fullName>
    </submittedName>
</protein>
<proteinExistence type="predicted"/>
<evidence type="ECO:0000259" key="2">
    <source>
        <dbReference type="Pfam" id="PF05305"/>
    </source>
</evidence>
<evidence type="ECO:0000313" key="6">
    <source>
        <dbReference type="Proteomes" id="UP000220340"/>
    </source>
</evidence>
<reference evidence="3 5" key="1">
    <citation type="submission" date="2016-09" db="EMBL/GenBank/DDBJ databases">
        <title>genome sequences of unsequenced Mycobacteria.</title>
        <authorList>
            <person name="Greninger A.L."/>
            <person name="Jerome K.R."/>
            <person name="Mcnair B."/>
            <person name="Wallis C."/>
            <person name="Fang F."/>
        </authorList>
    </citation>
    <scope>NUCLEOTIDE SEQUENCE [LARGE SCALE GENOMIC DNA]</scope>
    <source>
        <strain evidence="3 5">BM1</strain>
    </source>
</reference>
<evidence type="ECO:0000313" key="3">
    <source>
        <dbReference type="EMBL" id="OPE54137.1"/>
    </source>
</evidence>
<organism evidence="4 6">
    <name type="scientific">Mycolicibacterium diernhoferi</name>
    <dbReference type="NCBI Taxonomy" id="1801"/>
    <lineage>
        <taxon>Bacteria</taxon>
        <taxon>Bacillati</taxon>
        <taxon>Actinomycetota</taxon>
        <taxon>Actinomycetes</taxon>
        <taxon>Mycobacteriales</taxon>
        <taxon>Mycobacteriaceae</taxon>
        <taxon>Mycolicibacterium</taxon>
    </lineage>
</organism>
<sequence>MLRRTPTCLLSTLAAASAALAVAAPASADPVTDSFLTALDQAGVSAPAAIDTVALGQSVCPMLSEPGQNAANVAAKVADTAGMSLGPATMFTGVAISMFCPAAVAGIGDGKVFGLEPAGLLDVSRGLAGF</sequence>